<dbReference type="EMBL" id="FXYH01000010">
    <property type="protein sequence ID" value="SMX44095.1"/>
    <property type="molecule type" value="Genomic_DNA"/>
</dbReference>
<dbReference type="SUPFAM" id="SSF51182">
    <property type="entry name" value="RmlC-like cupins"/>
    <property type="match status" value="1"/>
</dbReference>
<dbReference type="InterPro" id="IPR011051">
    <property type="entry name" value="RmlC_Cupin_sf"/>
</dbReference>
<dbReference type="Proteomes" id="UP000220836">
    <property type="component" value="Unassembled WGS sequence"/>
</dbReference>
<comment type="pathway">
    <text evidence="2 7">Glycan metabolism; pectin degradation; 2-dehydro-3-deoxy-D-gluconate from pectin: step 4/5.</text>
</comment>
<evidence type="ECO:0000256" key="6">
    <source>
        <dbReference type="ARBA" id="ARBA00023235"/>
    </source>
</evidence>
<dbReference type="AlphaFoldDB" id="A0A238KMV6"/>
<dbReference type="RefSeq" id="WP_097805269.1">
    <property type="nucleotide sequence ID" value="NZ_CBDIHF020000003.1"/>
</dbReference>
<dbReference type="EC" id="5.3.1.17" evidence="7"/>
<dbReference type="GO" id="GO:0045490">
    <property type="term" value="P:pectin catabolic process"/>
    <property type="evidence" value="ECO:0007669"/>
    <property type="project" value="UniProtKB-UniRule"/>
</dbReference>
<evidence type="ECO:0000256" key="5">
    <source>
        <dbReference type="ARBA" id="ARBA00022833"/>
    </source>
</evidence>
<comment type="cofactor">
    <cofactor evidence="7">
        <name>Zn(2+)</name>
        <dbReference type="ChEBI" id="CHEBI:29105"/>
    </cofactor>
    <text evidence="7">Binds 1 zinc ion per subunit.</text>
</comment>
<accession>A0A238KMV6</accession>
<dbReference type="GO" id="GO:0008270">
    <property type="term" value="F:zinc ion binding"/>
    <property type="evidence" value="ECO:0007669"/>
    <property type="project" value="UniProtKB-UniRule"/>
</dbReference>
<keyword evidence="9" id="KW-1185">Reference proteome</keyword>
<feature type="binding site" evidence="7">
    <location>
        <position position="241"/>
    </location>
    <ligand>
        <name>Zn(2+)</name>
        <dbReference type="ChEBI" id="CHEBI:29105"/>
    </ligand>
</feature>
<dbReference type="PANTHER" id="PTHR38461:SF1">
    <property type="entry name" value="4-DEOXY-L-THREO-5-HEXOSULOSE-URONATE KETOL-ISOMERASE"/>
    <property type="match status" value="1"/>
</dbReference>
<dbReference type="HAMAP" id="MF_00687">
    <property type="entry name" value="KduI"/>
    <property type="match status" value="1"/>
</dbReference>
<name>A0A238KMV6_9RHOB</name>
<dbReference type="NCBIfam" id="NF002091">
    <property type="entry name" value="PRK00924.1"/>
    <property type="match status" value="1"/>
</dbReference>
<dbReference type="GO" id="GO:0019698">
    <property type="term" value="P:D-galacturonate catabolic process"/>
    <property type="evidence" value="ECO:0007669"/>
    <property type="project" value="TreeGrafter"/>
</dbReference>
<dbReference type="Gene3D" id="2.60.120.520">
    <property type="entry name" value="pectin degrading enzyme 5-keto 4- deoxyuronate isomerase, domain 1"/>
    <property type="match status" value="1"/>
</dbReference>
<dbReference type="InterPro" id="IPR021120">
    <property type="entry name" value="KduI/IolB_isomerase"/>
</dbReference>
<sequence length="274" mass="30278">MLTVETLYAVDPEAAKGFDTKGLRKNFHVGGQFAKGEIRLTYTHYDRMIVGGAVPAGGELVLDRVAECGTSSFLNRREVGILNIGETGTIQAGNDSWTLENGDMLYLPMGSGAVTFAGHGRFYIASAPAHHAYPAALIRPEDANQVHLGSPETANHRTICQCIHPDGVESCQLVMGYTQLHNGSVWNTMPTHVHDRRMEAYLYYNVAKEQRVFHFMGHPQETRHLVMANEDIVLSPPWSIHSGVGTGSYTFCWAMAGDNMQFTDMDMVAMEDIR</sequence>
<evidence type="ECO:0000256" key="4">
    <source>
        <dbReference type="ARBA" id="ARBA00022723"/>
    </source>
</evidence>
<dbReference type="GO" id="GO:0008697">
    <property type="term" value="F:4-deoxy-L-threo-5-hexosulose-uronate ketol-isomerase activity"/>
    <property type="evidence" value="ECO:0007669"/>
    <property type="project" value="UniProtKB-UniRule"/>
</dbReference>
<keyword evidence="4 7" id="KW-0479">Metal-binding</keyword>
<dbReference type="CDD" id="cd20491">
    <property type="entry name" value="cupin_KduI_C"/>
    <property type="match status" value="1"/>
</dbReference>
<dbReference type="InterPro" id="IPR027449">
    <property type="entry name" value="KduI_N"/>
</dbReference>
<dbReference type="Gene3D" id="2.60.120.10">
    <property type="entry name" value="Jelly Rolls"/>
    <property type="match status" value="1"/>
</dbReference>
<keyword evidence="6 7" id="KW-0413">Isomerase</keyword>
<feature type="binding site" evidence="7">
    <location>
        <position position="194"/>
    </location>
    <ligand>
        <name>Zn(2+)</name>
        <dbReference type="ChEBI" id="CHEBI:29105"/>
    </ligand>
</feature>
<feature type="binding site" evidence="7">
    <location>
        <position position="199"/>
    </location>
    <ligand>
        <name>Zn(2+)</name>
        <dbReference type="ChEBI" id="CHEBI:29105"/>
    </ligand>
</feature>
<feature type="binding site" evidence="7">
    <location>
        <position position="192"/>
    </location>
    <ligand>
        <name>Zn(2+)</name>
        <dbReference type="ChEBI" id="CHEBI:29105"/>
    </ligand>
</feature>
<dbReference type="OrthoDB" id="9770644at2"/>
<organism evidence="8 9">
    <name type="scientific">Pelagimonas varians</name>
    <dbReference type="NCBI Taxonomy" id="696760"/>
    <lineage>
        <taxon>Bacteria</taxon>
        <taxon>Pseudomonadati</taxon>
        <taxon>Pseudomonadota</taxon>
        <taxon>Alphaproteobacteria</taxon>
        <taxon>Rhodobacterales</taxon>
        <taxon>Roseobacteraceae</taxon>
        <taxon>Pelagimonas</taxon>
    </lineage>
</organism>
<reference evidence="8 9" key="1">
    <citation type="submission" date="2017-05" db="EMBL/GenBank/DDBJ databases">
        <authorList>
            <person name="Song R."/>
            <person name="Chenine A.L."/>
            <person name="Ruprecht R.M."/>
        </authorList>
    </citation>
    <scope>NUCLEOTIDE SEQUENCE [LARGE SCALE GENOMIC DNA]</scope>
    <source>
        <strain evidence="8 9">CECT 8663</strain>
    </source>
</reference>
<evidence type="ECO:0000256" key="2">
    <source>
        <dbReference type="ARBA" id="ARBA00005148"/>
    </source>
</evidence>
<evidence type="ECO:0000256" key="3">
    <source>
        <dbReference type="ARBA" id="ARBA00008086"/>
    </source>
</evidence>
<keyword evidence="5 7" id="KW-0862">Zinc</keyword>
<dbReference type="PIRSF" id="PIRSF006625">
    <property type="entry name" value="KduI"/>
    <property type="match status" value="1"/>
</dbReference>
<comment type="function">
    <text evidence="7">Catalyzes the isomerization of 5-dehydro-4-deoxy-D-glucuronate to 3-deoxy-D-glycero-2,5-hexodiulosonate.</text>
</comment>
<dbReference type="InterPro" id="IPR014710">
    <property type="entry name" value="RmlC-like_jellyroll"/>
</dbReference>
<dbReference type="UniPathway" id="UPA00545">
    <property type="reaction ID" value="UER00826"/>
</dbReference>
<dbReference type="InterPro" id="IPR007045">
    <property type="entry name" value="KduI"/>
</dbReference>
<gene>
    <name evidence="7 8" type="primary">kduI</name>
    <name evidence="8" type="ORF">PEV8663_02784</name>
</gene>
<evidence type="ECO:0000313" key="9">
    <source>
        <dbReference type="Proteomes" id="UP000220836"/>
    </source>
</evidence>
<dbReference type="CDD" id="cd20294">
    <property type="entry name" value="cupin_KduI_N"/>
    <property type="match status" value="1"/>
</dbReference>
<protein>
    <recommendedName>
        <fullName evidence="7">4-deoxy-L-threo-5-hexosulose-uronate ketol-isomerase</fullName>
        <ecNumber evidence="7">5.3.1.17</ecNumber>
    </recommendedName>
    <alternativeName>
        <fullName evidence="7">5-keto-4-deoxyuronate isomerase</fullName>
    </alternativeName>
    <alternativeName>
        <fullName evidence="7">DKI isomerase</fullName>
    </alternativeName>
</protein>
<comment type="similarity">
    <text evidence="3 7">Belongs to the KduI family.</text>
</comment>
<evidence type="ECO:0000256" key="7">
    <source>
        <dbReference type="HAMAP-Rule" id="MF_00687"/>
    </source>
</evidence>
<dbReference type="GO" id="GO:0042840">
    <property type="term" value="P:D-glucuronate catabolic process"/>
    <property type="evidence" value="ECO:0007669"/>
    <property type="project" value="TreeGrafter"/>
</dbReference>
<evidence type="ECO:0000256" key="1">
    <source>
        <dbReference type="ARBA" id="ARBA00000552"/>
    </source>
</evidence>
<dbReference type="PANTHER" id="PTHR38461">
    <property type="entry name" value="4-DEOXY-L-THREO-5-HEXOSULOSE-URONATE KETOL-ISOMERASE"/>
    <property type="match status" value="1"/>
</dbReference>
<proteinExistence type="inferred from homology"/>
<dbReference type="Pfam" id="PF04962">
    <property type="entry name" value="KduI"/>
    <property type="match status" value="1"/>
</dbReference>
<evidence type="ECO:0000313" key="8">
    <source>
        <dbReference type="EMBL" id="SMX44095.1"/>
    </source>
</evidence>
<comment type="catalytic activity">
    <reaction evidence="1 7">
        <text>5-dehydro-4-deoxy-D-glucuronate = 3-deoxy-D-glycero-2,5-hexodiulosonate</text>
        <dbReference type="Rhea" id="RHEA:23896"/>
        <dbReference type="ChEBI" id="CHEBI:17117"/>
        <dbReference type="ChEBI" id="CHEBI:29071"/>
        <dbReference type="EC" id="5.3.1.17"/>
    </reaction>
</comment>